<evidence type="ECO:0000313" key="2">
    <source>
        <dbReference type="EMBL" id="CAG8715313.1"/>
    </source>
</evidence>
<feature type="non-terminal residue" evidence="2">
    <location>
        <position position="58"/>
    </location>
</feature>
<feature type="region of interest" description="Disordered" evidence="1">
    <location>
        <begin position="1"/>
        <end position="34"/>
    </location>
</feature>
<keyword evidence="3" id="KW-1185">Reference proteome</keyword>
<accession>A0A9N9NAE3</accession>
<dbReference type="AlphaFoldDB" id="A0A9N9NAE3"/>
<dbReference type="EMBL" id="CAJVPQ010009432">
    <property type="protein sequence ID" value="CAG8715313.1"/>
    <property type="molecule type" value="Genomic_DNA"/>
</dbReference>
<name>A0A9N9NAE3_9GLOM</name>
<protein>
    <submittedName>
        <fullName evidence="2">16188_t:CDS:1</fullName>
    </submittedName>
</protein>
<reference evidence="2" key="1">
    <citation type="submission" date="2021-06" db="EMBL/GenBank/DDBJ databases">
        <authorList>
            <person name="Kallberg Y."/>
            <person name="Tangrot J."/>
            <person name="Rosling A."/>
        </authorList>
    </citation>
    <scope>NUCLEOTIDE SEQUENCE</scope>
    <source>
        <strain evidence="2">UK204</strain>
    </source>
</reference>
<evidence type="ECO:0000313" key="3">
    <source>
        <dbReference type="Proteomes" id="UP000789570"/>
    </source>
</evidence>
<comment type="caution">
    <text evidence="2">The sequence shown here is derived from an EMBL/GenBank/DDBJ whole genome shotgun (WGS) entry which is preliminary data.</text>
</comment>
<dbReference type="Proteomes" id="UP000789570">
    <property type="component" value="Unassembled WGS sequence"/>
</dbReference>
<evidence type="ECO:0000256" key="1">
    <source>
        <dbReference type="SAM" id="MobiDB-lite"/>
    </source>
</evidence>
<sequence length="58" mass="6304">MDKPTTLTAEDTAKEQSSSKTTEITKKTSDQAINPIEIVSTTSGNFENLDNSILKDTN</sequence>
<proteinExistence type="predicted"/>
<organism evidence="2 3">
    <name type="scientific">Funneliformis caledonium</name>
    <dbReference type="NCBI Taxonomy" id="1117310"/>
    <lineage>
        <taxon>Eukaryota</taxon>
        <taxon>Fungi</taxon>
        <taxon>Fungi incertae sedis</taxon>
        <taxon>Mucoromycota</taxon>
        <taxon>Glomeromycotina</taxon>
        <taxon>Glomeromycetes</taxon>
        <taxon>Glomerales</taxon>
        <taxon>Glomeraceae</taxon>
        <taxon>Funneliformis</taxon>
    </lineage>
</organism>
<gene>
    <name evidence="2" type="ORF">FCALED_LOCUS14129</name>
</gene>